<evidence type="ECO:0000313" key="2">
    <source>
        <dbReference type="Proteomes" id="UP001151760"/>
    </source>
</evidence>
<accession>A0ABQ4Y8P0</accession>
<keyword evidence="2" id="KW-1185">Reference proteome</keyword>
<dbReference type="Proteomes" id="UP001151760">
    <property type="component" value="Unassembled WGS sequence"/>
</dbReference>
<proteinExistence type="predicted"/>
<organism evidence="1 2">
    <name type="scientific">Tanacetum coccineum</name>
    <dbReference type="NCBI Taxonomy" id="301880"/>
    <lineage>
        <taxon>Eukaryota</taxon>
        <taxon>Viridiplantae</taxon>
        <taxon>Streptophyta</taxon>
        <taxon>Embryophyta</taxon>
        <taxon>Tracheophyta</taxon>
        <taxon>Spermatophyta</taxon>
        <taxon>Magnoliopsida</taxon>
        <taxon>eudicotyledons</taxon>
        <taxon>Gunneridae</taxon>
        <taxon>Pentapetalae</taxon>
        <taxon>asterids</taxon>
        <taxon>campanulids</taxon>
        <taxon>Asterales</taxon>
        <taxon>Asteraceae</taxon>
        <taxon>Asteroideae</taxon>
        <taxon>Anthemideae</taxon>
        <taxon>Anthemidinae</taxon>
        <taxon>Tanacetum</taxon>
    </lineage>
</organism>
<comment type="caution">
    <text evidence="1">The sequence shown here is derived from an EMBL/GenBank/DDBJ whole genome shotgun (WGS) entry which is preliminary data.</text>
</comment>
<reference evidence="1" key="2">
    <citation type="submission" date="2022-01" db="EMBL/GenBank/DDBJ databases">
        <authorList>
            <person name="Yamashiro T."/>
            <person name="Shiraishi A."/>
            <person name="Satake H."/>
            <person name="Nakayama K."/>
        </authorList>
    </citation>
    <scope>NUCLEOTIDE SEQUENCE</scope>
</reference>
<reference evidence="1" key="1">
    <citation type="journal article" date="2022" name="Int. J. Mol. Sci.">
        <title>Draft Genome of Tanacetum Coccineum: Genomic Comparison of Closely Related Tanacetum-Family Plants.</title>
        <authorList>
            <person name="Yamashiro T."/>
            <person name="Shiraishi A."/>
            <person name="Nakayama K."/>
            <person name="Satake H."/>
        </authorList>
    </citation>
    <scope>NUCLEOTIDE SEQUENCE</scope>
</reference>
<evidence type="ECO:0000313" key="1">
    <source>
        <dbReference type="EMBL" id="GJS73712.1"/>
    </source>
</evidence>
<sequence>MMGLRIRCVCWRPHVLASVNERVEKLDADLAEMASLEAAISRSIKKGIQDGLAVGIDHGRAGRSLADIVAYNPPVQVDFNSALQELCEVDFRLLANLKSHKDASIEDVMNLLRLESPLADAPSMDSLQHDIEQLKVPIHRANITEKRSALLGVWTPLSKPFSNGFGMQFTGITASVLYVSKNGVSLLLDLIMSLACGCLTEAKHWRIHSFSHQSLNGLSLNCFPLSDMISPGRSNLHTMLSHTNFLTWAPVIVAIGEGLGTRSVEGGSTSFRFHHRACSSAPTDCLDCADSELEVSLEKFFDESGGADQGDYAAGGGQEIEDEIVSGVSGAASAGKSPTILKQLLASSILNVESGVEAVATLPFVTSTISATLEHESGAPTDSITGLNLRTIGASKRFVISSDSSHHSNTNVPGAEGDSLIRSAVVPPVMTKAVITTHVASIPFATALESGTKVITLVHASMFHDSESTGTNKWAYEDGKEISLSGKVRELQSMVSVKDRELKDVDATVTSLKSQNDGLADQVRVLETTCSGLQYLTALEVAISRSIEKGIHDGLAVGIDHGRAWRSLADIIAYNPSVEVDFNSALQELFEHDIEQLKVPIHSTSISVPDATGTTTALSTTFASASSIPPISVEDYEIIHADGQENSLGNVQGNAATVEFKKEDLDTTLERDFLN</sequence>
<gene>
    <name evidence="1" type="ORF">Tco_0706553</name>
</gene>
<protein>
    <submittedName>
        <fullName evidence="1">Uncharacterized protein</fullName>
    </submittedName>
</protein>
<name>A0ABQ4Y8P0_9ASTR</name>
<dbReference type="EMBL" id="BQNB010010174">
    <property type="protein sequence ID" value="GJS73712.1"/>
    <property type="molecule type" value="Genomic_DNA"/>
</dbReference>